<dbReference type="Proteomes" id="UP000594014">
    <property type="component" value="Chromosome"/>
</dbReference>
<organism evidence="1 2">
    <name type="scientific">Anoxybacterium hadale</name>
    <dbReference type="NCBI Taxonomy" id="3408580"/>
    <lineage>
        <taxon>Bacteria</taxon>
        <taxon>Bacillati</taxon>
        <taxon>Bacillota</taxon>
        <taxon>Clostridia</taxon>
        <taxon>Peptostreptococcales</taxon>
        <taxon>Anaerovoracaceae</taxon>
        <taxon>Anoxybacterium</taxon>
    </lineage>
</organism>
<protein>
    <submittedName>
        <fullName evidence="1">Uncharacterized protein</fullName>
    </submittedName>
</protein>
<gene>
    <name evidence="1" type="ORF">FRZ06_06455</name>
</gene>
<keyword evidence="2" id="KW-1185">Reference proteome</keyword>
<name>A0ACD1A997_9FIRM</name>
<accession>A0ACD1A997</accession>
<evidence type="ECO:0000313" key="2">
    <source>
        <dbReference type="Proteomes" id="UP000594014"/>
    </source>
</evidence>
<sequence length="122" mass="13712">MTSRQTPDVIGTSAAGWWIITSTGCCANFERQESALACARECWYCKYADFRENTALQKHYGTCRRKSSKPSVKLSDEDLDEVVGGVSVESDQASYQCQCGAVFSFRVNECPICYNREIQKIQ</sequence>
<evidence type="ECO:0000313" key="1">
    <source>
        <dbReference type="EMBL" id="QOX63008.1"/>
    </source>
</evidence>
<dbReference type="EMBL" id="CP042469">
    <property type="protein sequence ID" value="QOX63008.1"/>
    <property type="molecule type" value="Genomic_DNA"/>
</dbReference>
<proteinExistence type="predicted"/>
<reference evidence="1" key="1">
    <citation type="submission" date="2019-08" db="EMBL/GenBank/DDBJ databases">
        <title>Genome sequence of Clostridiales bacterium MT110.</title>
        <authorList>
            <person name="Cao J."/>
        </authorList>
    </citation>
    <scope>NUCLEOTIDE SEQUENCE</scope>
    <source>
        <strain evidence="1">MT110</strain>
    </source>
</reference>